<reference evidence="9" key="1">
    <citation type="submission" date="2020-02" db="EMBL/GenBank/DDBJ databases">
        <authorList>
            <person name="Meier V. D."/>
        </authorList>
    </citation>
    <scope>NUCLEOTIDE SEQUENCE</scope>
    <source>
        <strain evidence="9">AVDCRST_MAG73</strain>
    </source>
</reference>
<feature type="transmembrane region" description="Helical" evidence="7">
    <location>
        <begin position="288"/>
        <end position="314"/>
    </location>
</feature>
<dbReference type="AlphaFoldDB" id="A0A6J4TC39"/>
<keyword evidence="2 7" id="KW-0813">Transport</keyword>
<dbReference type="SUPFAM" id="SSF161098">
    <property type="entry name" value="MetI-like"/>
    <property type="match status" value="1"/>
</dbReference>
<keyword evidence="6 7" id="KW-0472">Membrane</keyword>
<dbReference type="Pfam" id="PF00528">
    <property type="entry name" value="BPD_transp_1"/>
    <property type="match status" value="1"/>
</dbReference>
<keyword evidence="5 7" id="KW-1133">Transmembrane helix</keyword>
<evidence type="ECO:0000256" key="4">
    <source>
        <dbReference type="ARBA" id="ARBA00022692"/>
    </source>
</evidence>
<feature type="transmembrane region" description="Helical" evidence="7">
    <location>
        <begin position="138"/>
        <end position="164"/>
    </location>
</feature>
<evidence type="ECO:0000256" key="5">
    <source>
        <dbReference type="ARBA" id="ARBA00022989"/>
    </source>
</evidence>
<dbReference type="EMBL" id="CADCWE010000006">
    <property type="protein sequence ID" value="CAA9519299.1"/>
    <property type="molecule type" value="Genomic_DNA"/>
</dbReference>
<dbReference type="InterPro" id="IPR035906">
    <property type="entry name" value="MetI-like_sf"/>
</dbReference>
<comment type="subcellular location">
    <subcellularLocation>
        <location evidence="1 7">Cell membrane</location>
        <topology evidence="1 7">Multi-pass membrane protein</topology>
    </subcellularLocation>
</comment>
<evidence type="ECO:0000256" key="6">
    <source>
        <dbReference type="ARBA" id="ARBA00023136"/>
    </source>
</evidence>
<feature type="domain" description="ABC transmembrane type-1" evidence="8">
    <location>
        <begin position="102"/>
        <end position="307"/>
    </location>
</feature>
<dbReference type="PROSITE" id="PS50928">
    <property type="entry name" value="ABC_TM1"/>
    <property type="match status" value="1"/>
</dbReference>
<dbReference type="PANTHER" id="PTHR43163:SF6">
    <property type="entry name" value="DIPEPTIDE TRANSPORT SYSTEM PERMEASE PROTEIN DPPB-RELATED"/>
    <property type="match status" value="1"/>
</dbReference>
<dbReference type="GO" id="GO:0005886">
    <property type="term" value="C:plasma membrane"/>
    <property type="evidence" value="ECO:0007669"/>
    <property type="project" value="UniProtKB-SubCell"/>
</dbReference>
<evidence type="ECO:0000259" key="8">
    <source>
        <dbReference type="PROSITE" id="PS50928"/>
    </source>
</evidence>
<feature type="transmembrane region" description="Helical" evidence="7">
    <location>
        <begin position="184"/>
        <end position="204"/>
    </location>
</feature>
<organism evidence="9">
    <name type="scientific">uncultured Thermomicrobiales bacterium</name>
    <dbReference type="NCBI Taxonomy" id="1645740"/>
    <lineage>
        <taxon>Bacteria</taxon>
        <taxon>Pseudomonadati</taxon>
        <taxon>Thermomicrobiota</taxon>
        <taxon>Thermomicrobia</taxon>
        <taxon>Thermomicrobiales</taxon>
        <taxon>environmental samples</taxon>
    </lineage>
</organism>
<evidence type="ECO:0000256" key="1">
    <source>
        <dbReference type="ARBA" id="ARBA00004651"/>
    </source>
</evidence>
<proteinExistence type="inferred from homology"/>
<dbReference type="Pfam" id="PF19300">
    <property type="entry name" value="BPD_transp_1_N"/>
    <property type="match status" value="1"/>
</dbReference>
<evidence type="ECO:0000256" key="2">
    <source>
        <dbReference type="ARBA" id="ARBA00022448"/>
    </source>
</evidence>
<dbReference type="InterPro" id="IPR000515">
    <property type="entry name" value="MetI-like"/>
</dbReference>
<keyword evidence="3" id="KW-1003">Cell membrane</keyword>
<dbReference type="CDD" id="cd06261">
    <property type="entry name" value="TM_PBP2"/>
    <property type="match status" value="1"/>
</dbReference>
<evidence type="ECO:0000313" key="9">
    <source>
        <dbReference type="EMBL" id="CAA9519299.1"/>
    </source>
</evidence>
<evidence type="ECO:0000256" key="7">
    <source>
        <dbReference type="RuleBase" id="RU363032"/>
    </source>
</evidence>
<dbReference type="InterPro" id="IPR045621">
    <property type="entry name" value="BPD_transp_1_N"/>
</dbReference>
<keyword evidence="4 7" id="KW-0812">Transmembrane</keyword>
<name>A0A6J4TC39_9BACT</name>
<evidence type="ECO:0000256" key="3">
    <source>
        <dbReference type="ARBA" id="ARBA00022475"/>
    </source>
</evidence>
<protein>
    <submittedName>
        <fullName evidence="9">Dipeptide transport system permease protein DppB</fullName>
    </submittedName>
</protein>
<sequence>MTGATAAYLLRRVLLLVPLALGLSILMFGLIHAAPGDPVLALLGPQAAANPRFLEQARANYGLDDPLPIQYLHWLGNVVQGDFGRSYAFNNVPVLELIGQRATATLQLQGVALAIALLIAVPVGILSATRQYSTTDNLVTIGSFVGLALPNFWLALLLQIWLAVELGWLPTLSAGQAKVPWPGRLEYFVMPVAVAALPSVAYYARFMRSAMLEVVGQDYVRTARAKGIGPRGVLYGHALRNALIPMVTVIGLQLPQILGGTVIIEQIFAWPGLGDLAFQAITRRDYPVILAVTMISGIAVMVASVLTDLAYVLVDPRVKLTGHQ</sequence>
<feature type="transmembrane region" description="Helical" evidence="7">
    <location>
        <begin position="106"/>
        <end position="126"/>
    </location>
</feature>
<accession>A0A6J4TC39</accession>
<gene>
    <name evidence="9" type="ORF">AVDCRST_MAG73-81</name>
</gene>
<dbReference type="Gene3D" id="1.10.3720.10">
    <property type="entry name" value="MetI-like"/>
    <property type="match status" value="1"/>
</dbReference>
<dbReference type="PANTHER" id="PTHR43163">
    <property type="entry name" value="DIPEPTIDE TRANSPORT SYSTEM PERMEASE PROTEIN DPPB-RELATED"/>
    <property type="match status" value="1"/>
</dbReference>
<dbReference type="GO" id="GO:0055085">
    <property type="term" value="P:transmembrane transport"/>
    <property type="evidence" value="ECO:0007669"/>
    <property type="project" value="InterPro"/>
</dbReference>
<comment type="similarity">
    <text evidence="7">Belongs to the binding-protein-dependent transport system permease family.</text>
</comment>